<protein>
    <submittedName>
        <fullName evidence="2">Uncharacterized protein</fullName>
    </submittedName>
</protein>
<reference evidence="2 3" key="1">
    <citation type="journal article" date="2009" name="Science">
        <title>Green evolution and dynamic adaptations revealed by genomes of the marine picoeukaryotes Micromonas.</title>
        <authorList>
            <person name="Worden A.Z."/>
            <person name="Lee J.H."/>
            <person name="Mock T."/>
            <person name="Rouze P."/>
            <person name="Simmons M.P."/>
            <person name="Aerts A.L."/>
            <person name="Allen A.E."/>
            <person name="Cuvelier M.L."/>
            <person name="Derelle E."/>
            <person name="Everett M.V."/>
            <person name="Foulon E."/>
            <person name="Grimwood J."/>
            <person name="Gundlach H."/>
            <person name="Henrissat B."/>
            <person name="Napoli C."/>
            <person name="McDonald S.M."/>
            <person name="Parker M.S."/>
            <person name="Rombauts S."/>
            <person name="Salamov A."/>
            <person name="Von Dassow P."/>
            <person name="Badger J.H."/>
            <person name="Coutinho P.M."/>
            <person name="Demir E."/>
            <person name="Dubchak I."/>
            <person name="Gentemann C."/>
            <person name="Eikrem W."/>
            <person name="Gready J.E."/>
            <person name="John U."/>
            <person name="Lanier W."/>
            <person name="Lindquist E.A."/>
            <person name="Lucas S."/>
            <person name="Mayer K.F."/>
            <person name="Moreau H."/>
            <person name="Not F."/>
            <person name="Otillar R."/>
            <person name="Panaud O."/>
            <person name="Pangilinan J."/>
            <person name="Paulsen I."/>
            <person name="Piegu B."/>
            <person name="Poliakov A."/>
            <person name="Robbens S."/>
            <person name="Schmutz J."/>
            <person name="Toulza E."/>
            <person name="Wyss T."/>
            <person name="Zelensky A."/>
            <person name="Zhou K."/>
            <person name="Armbrust E.V."/>
            <person name="Bhattacharya D."/>
            <person name="Goodenough U.W."/>
            <person name="Van de Peer Y."/>
            <person name="Grigoriev I.V."/>
        </authorList>
    </citation>
    <scope>NUCLEOTIDE SEQUENCE [LARGE SCALE GENOMIC DNA]</scope>
    <source>
        <strain evidence="3">RCC299 / NOUM17</strain>
    </source>
</reference>
<organism evidence="2 3">
    <name type="scientific">Micromonas commoda (strain RCC299 / NOUM17 / CCMP2709)</name>
    <name type="common">Picoplanktonic green alga</name>
    <dbReference type="NCBI Taxonomy" id="296587"/>
    <lineage>
        <taxon>Eukaryota</taxon>
        <taxon>Viridiplantae</taxon>
        <taxon>Chlorophyta</taxon>
        <taxon>Mamiellophyceae</taxon>
        <taxon>Mamiellales</taxon>
        <taxon>Mamiellaceae</taxon>
        <taxon>Micromonas</taxon>
    </lineage>
</organism>
<sequence length="446" mass="47006">MAHVFVLGAAVGTIVVHIKKKAGGGGNDADLSSEERAKREADAAARVAGIEALLRDQAQKLEETKAAAELANKKAEMADLEGELLKQKLDAVITEKNSVERMLEDMAKKKDAAELAVQREASEKAKYVDENNALLNKVTVLNDARVADKHQYAVQVRKYRDELVAYTEKTPTEFLAEILALVSDMDNDVDIELVDAEVAAARLGNRTRVAKEEELKICSEWTHNPALAMANPQKLARLAGRVRVLDAPPPATASTSNAGGAAKVVNASGVSVSTTPEMAAKRRTALGALDQNATAAYSGSAMNKLQEQLDAIEFRLDKAAGKAAAMGASLLDTHFVDITPSASPLTSPKMLSAKKMSRSENDDGLVFQGGVGAKSAGGRTSGLSSRGAGFQAKASVNIGGFFGGRSSSAASAMTPTKQLKGMDVFDDFEPAPMGPRPSRAMAVLGK</sequence>
<dbReference type="OrthoDB" id="498936at2759"/>
<dbReference type="RefSeq" id="XP_002502812.1">
    <property type="nucleotide sequence ID" value="XM_002502766.1"/>
</dbReference>
<dbReference type="GeneID" id="8244458"/>
<keyword evidence="1" id="KW-0175">Coiled coil</keyword>
<dbReference type="InParanoid" id="C1E807"/>
<dbReference type="OMA" id="KICSEWT"/>
<feature type="coiled-coil region" evidence="1">
    <location>
        <begin position="51"/>
        <end position="123"/>
    </location>
</feature>
<dbReference type="EMBL" id="CP001327">
    <property type="protein sequence ID" value="ACO64070.1"/>
    <property type="molecule type" value="Genomic_DNA"/>
</dbReference>
<accession>C1E807</accession>
<gene>
    <name evidence="2" type="ORF">MICPUN_59205</name>
</gene>
<evidence type="ECO:0000256" key="1">
    <source>
        <dbReference type="SAM" id="Coils"/>
    </source>
</evidence>
<evidence type="ECO:0000313" key="2">
    <source>
        <dbReference type="EMBL" id="ACO64070.1"/>
    </source>
</evidence>
<dbReference type="Proteomes" id="UP000002009">
    <property type="component" value="Chromosome 6"/>
</dbReference>
<evidence type="ECO:0000313" key="3">
    <source>
        <dbReference type="Proteomes" id="UP000002009"/>
    </source>
</evidence>
<proteinExistence type="predicted"/>
<dbReference type="KEGG" id="mis:MICPUN_59205"/>
<name>C1E807_MICCC</name>
<dbReference type="AlphaFoldDB" id="C1E807"/>
<keyword evidence="3" id="KW-1185">Reference proteome</keyword>